<keyword evidence="7" id="KW-1185">Reference proteome</keyword>
<dbReference type="InterPro" id="IPR015422">
    <property type="entry name" value="PyrdxlP-dep_Trfase_small"/>
</dbReference>
<accession>A0A9U5CQX4</accession>
<reference evidence="8" key="1">
    <citation type="journal article" date="1999" name="Acta Crystallogr. D">
        <title>Crystallization and preliminary crystallographic analysis of the Escherichia coli tyrosine aminotransferase.</title>
        <authorList>
            <person name="Ko T.P."/>
            <person name="Wu S.P."/>
            <person name="Yang W.Z."/>
            <person name="Tsai H."/>
            <person name="Yuan H.S."/>
        </authorList>
    </citation>
    <scope>NUCLEOTIDE SEQUENCE</scope>
</reference>
<organism evidence="7 8">
    <name type="scientific">Derxia gummosa DSM 723</name>
    <dbReference type="NCBI Taxonomy" id="1121388"/>
    <lineage>
        <taxon>Bacteria</taxon>
        <taxon>Pseudomonadati</taxon>
        <taxon>Pseudomonadota</taxon>
        <taxon>Betaproteobacteria</taxon>
        <taxon>Burkholderiales</taxon>
        <taxon>Alcaligenaceae</taxon>
        <taxon>Derxia</taxon>
    </lineage>
</organism>
<comment type="cofactor">
    <cofactor evidence="1">
        <name>pyridoxal 5'-phosphate</name>
        <dbReference type="ChEBI" id="CHEBI:597326"/>
    </cofactor>
</comment>
<feature type="domain" description="Aminotransferase class I/classII large" evidence="6">
    <location>
        <begin position="48"/>
        <end position="426"/>
    </location>
</feature>
<evidence type="ECO:0000256" key="1">
    <source>
        <dbReference type="ARBA" id="ARBA00001933"/>
    </source>
</evidence>
<dbReference type="CDD" id="cd00609">
    <property type="entry name" value="AAT_like"/>
    <property type="match status" value="1"/>
</dbReference>
<comment type="similarity">
    <text evidence="2">Belongs to the class-I pyridoxal-phosphate-dependent aminotransferase family.</text>
</comment>
<evidence type="ECO:0000256" key="3">
    <source>
        <dbReference type="ARBA" id="ARBA00022576"/>
    </source>
</evidence>
<proteinExistence type="inferred from homology"/>
<reference evidence="8" key="2">
    <citation type="journal article" date="1999" name="Biochemistry">
        <title>Structure of Thermus thermophilus HB8 aspartate aminotransferase and its complex with maleate.</title>
        <authorList>
            <person name="Nakai T."/>
            <person name="Okada K."/>
            <person name="Akutsu S."/>
            <person name="Miyahara I."/>
            <person name="Kawaguchi S."/>
            <person name="Kato R."/>
            <person name="Kuramitsu S."/>
            <person name="Hirotsu K."/>
        </authorList>
    </citation>
    <scope>NUCLEOTIDE SEQUENCE</scope>
</reference>
<keyword evidence="5" id="KW-0663">Pyridoxal phosphate</keyword>
<dbReference type="GO" id="GO:0006520">
    <property type="term" value="P:amino acid metabolic process"/>
    <property type="evidence" value="ECO:0007669"/>
    <property type="project" value="InterPro"/>
</dbReference>
<dbReference type="Gene3D" id="3.40.640.10">
    <property type="entry name" value="Type I PLP-dependent aspartate aminotransferase-like (Major domain)"/>
    <property type="match status" value="1"/>
</dbReference>
<dbReference type="GO" id="GO:0030170">
    <property type="term" value="F:pyridoxal phosphate binding"/>
    <property type="evidence" value="ECO:0007669"/>
    <property type="project" value="InterPro"/>
</dbReference>
<dbReference type="InterPro" id="IPR050596">
    <property type="entry name" value="AspAT/PAT-like"/>
</dbReference>
<dbReference type="InterPro" id="IPR015424">
    <property type="entry name" value="PyrdxlP-dep_Trfase"/>
</dbReference>
<keyword evidence="4" id="KW-0808">Transferase</keyword>
<dbReference type="GO" id="GO:0008483">
    <property type="term" value="F:transaminase activity"/>
    <property type="evidence" value="ECO:0007669"/>
    <property type="project" value="UniProtKB-KW"/>
</dbReference>
<dbReference type="InterPro" id="IPR015421">
    <property type="entry name" value="PyrdxlP-dep_Trfase_major"/>
</dbReference>
<dbReference type="Pfam" id="PF00155">
    <property type="entry name" value="Aminotran_1_2"/>
    <property type="match status" value="1"/>
</dbReference>
<dbReference type="Gene3D" id="3.90.1150.10">
    <property type="entry name" value="Aspartate Aminotransferase, domain 1"/>
    <property type="match status" value="1"/>
</dbReference>
<sequence length="437" mass="46297">MNAPDTRLASARQPFPPARAAVAGLEGSRIREVANAGFGLDVLPFWFGEPDLPADPRVIAAAQAALGADDTRYLHNLGRIELREAIAGYLSRLHGRPIDAGRVCVTSAGVQALMLAHQYLLDPGARVVIVTPVWPNLTEAPAILGAEVVRMPLAFDPARGFTLDLDRLLDTLVPGTRALVINSPNNPTGWALTAAERDAILAHCRRHRIWIVADDVYDRVWYGHDARPAGGAAADAALASGAATTASASATAAPADARNARGFAVAPGFLEAAEPDDLLFSVNSFSKSWRMTGFRLGWLVAPPATMERLGVLVEYNTSCAPGFVQAAGLAAIGLGEGVIEAQVERFRAARDLLCAGLADIPGVQVALPPGAMYAFFRLDGERDSLGLAKRLVREQRLGVAPGVAFGPEGEGFIRWCLANDADRLRDGIARLRAGLGR</sequence>
<evidence type="ECO:0000256" key="5">
    <source>
        <dbReference type="ARBA" id="ARBA00022898"/>
    </source>
</evidence>
<dbReference type="SUPFAM" id="SSF53383">
    <property type="entry name" value="PLP-dependent transferases"/>
    <property type="match status" value="1"/>
</dbReference>
<protein>
    <submittedName>
        <fullName evidence="8">Aminotransferase class I/II-fold pyridoxal phosphate-dependent enzyme</fullName>
    </submittedName>
</protein>
<dbReference type="AlphaFoldDB" id="A0A9U5CQX4"/>
<name>A0A9U5CQX4_9BURK</name>
<dbReference type="Proteomes" id="UP000675920">
    <property type="component" value="Unplaced"/>
</dbReference>
<dbReference type="RefSeq" id="WP_028309846.1">
    <property type="nucleotide sequence ID" value="NZ_AXWS01000001.1"/>
</dbReference>
<evidence type="ECO:0000256" key="4">
    <source>
        <dbReference type="ARBA" id="ARBA00022679"/>
    </source>
</evidence>
<dbReference type="PANTHER" id="PTHR46383">
    <property type="entry name" value="ASPARTATE AMINOTRANSFERASE"/>
    <property type="match status" value="1"/>
</dbReference>
<reference evidence="8" key="3">
    <citation type="submission" date="2025-08" db="UniProtKB">
        <authorList>
            <consortium name="RefSeq"/>
        </authorList>
    </citation>
    <scope>IDENTIFICATION</scope>
</reference>
<evidence type="ECO:0000256" key="2">
    <source>
        <dbReference type="ARBA" id="ARBA00007441"/>
    </source>
</evidence>
<dbReference type="InterPro" id="IPR004839">
    <property type="entry name" value="Aminotransferase_I/II_large"/>
</dbReference>
<dbReference type="PANTHER" id="PTHR46383:SF1">
    <property type="entry name" value="ASPARTATE AMINOTRANSFERASE"/>
    <property type="match status" value="1"/>
</dbReference>
<keyword evidence="3 8" id="KW-0032">Aminotransferase</keyword>
<evidence type="ECO:0000313" key="8">
    <source>
        <dbReference type="RefSeq" id="WP_028309846.1"/>
    </source>
</evidence>
<evidence type="ECO:0000313" key="7">
    <source>
        <dbReference type="Proteomes" id="UP000675920"/>
    </source>
</evidence>
<evidence type="ECO:0000259" key="6">
    <source>
        <dbReference type="Pfam" id="PF00155"/>
    </source>
</evidence>